<feature type="binding site" evidence="5">
    <location>
        <position position="199"/>
    </location>
    <ligand>
        <name>Zn(2+)</name>
        <dbReference type="ChEBI" id="CHEBI:29105"/>
    </ligand>
</feature>
<keyword evidence="5" id="KW-0479">Metal-binding</keyword>
<feature type="transmembrane region" description="Helical" evidence="6">
    <location>
        <begin position="7"/>
        <end position="26"/>
    </location>
</feature>
<evidence type="ECO:0000256" key="2">
    <source>
        <dbReference type="ARBA" id="ARBA00022692"/>
    </source>
</evidence>
<accession>A0A9W6BFQ7</accession>
<feature type="transmembrane region" description="Helical" evidence="6">
    <location>
        <begin position="162"/>
        <end position="180"/>
    </location>
</feature>
<dbReference type="InterPro" id="IPR004254">
    <property type="entry name" value="AdipoR/HlyIII-related"/>
</dbReference>
<evidence type="ECO:0000256" key="4">
    <source>
        <dbReference type="ARBA" id="ARBA00023136"/>
    </source>
</evidence>
<dbReference type="Proteomes" id="UP001165080">
    <property type="component" value="Unassembled WGS sequence"/>
</dbReference>
<keyword evidence="3 6" id="KW-1133">Transmembrane helix</keyword>
<gene>
    <name evidence="7" type="primary">PLEST008545</name>
    <name evidence="7" type="ORF">PLESTB_000446700</name>
</gene>
<proteinExistence type="predicted"/>
<feature type="transmembrane region" description="Helical" evidence="6">
    <location>
        <begin position="200"/>
        <end position="218"/>
    </location>
</feature>
<name>A0A9W6BFQ7_9CHLO</name>
<dbReference type="GO" id="GO:0016020">
    <property type="term" value="C:membrane"/>
    <property type="evidence" value="ECO:0007669"/>
    <property type="project" value="UniProtKB-SubCell"/>
</dbReference>
<reference evidence="7 8" key="1">
    <citation type="journal article" date="2023" name="Commun. Biol.">
        <title>Reorganization of the ancestral sex-determining regions during the evolution of trioecy in Pleodorina starrii.</title>
        <authorList>
            <person name="Takahashi K."/>
            <person name="Suzuki S."/>
            <person name="Kawai-Toyooka H."/>
            <person name="Yamamoto K."/>
            <person name="Hamaji T."/>
            <person name="Ootsuki R."/>
            <person name="Yamaguchi H."/>
            <person name="Kawachi M."/>
            <person name="Higashiyama T."/>
            <person name="Nozaki H."/>
        </authorList>
    </citation>
    <scope>NUCLEOTIDE SEQUENCE [LARGE SCALE GENOMIC DNA]</scope>
    <source>
        <strain evidence="7 8">NIES-4479</strain>
    </source>
</reference>
<feature type="transmembrane region" description="Helical" evidence="6">
    <location>
        <begin position="73"/>
        <end position="92"/>
    </location>
</feature>
<evidence type="ECO:0000256" key="5">
    <source>
        <dbReference type="PIRSR" id="PIRSR604254-1"/>
    </source>
</evidence>
<feature type="transmembrane region" description="Helical" evidence="6">
    <location>
        <begin position="32"/>
        <end position="52"/>
    </location>
</feature>
<dbReference type="GO" id="GO:0009744">
    <property type="term" value="P:response to sucrose"/>
    <property type="evidence" value="ECO:0007669"/>
    <property type="project" value="UniProtKB-ARBA"/>
</dbReference>
<evidence type="ECO:0000313" key="7">
    <source>
        <dbReference type="EMBL" id="GLC50920.1"/>
    </source>
</evidence>
<dbReference type="GO" id="GO:0046872">
    <property type="term" value="F:metal ion binding"/>
    <property type="evidence" value="ECO:0007669"/>
    <property type="project" value="UniProtKB-KW"/>
</dbReference>
<keyword evidence="2 6" id="KW-0812">Transmembrane</keyword>
<protein>
    <submittedName>
        <fullName evidence="7">Uncharacterized protein</fullName>
    </submittedName>
</protein>
<dbReference type="Pfam" id="PF03006">
    <property type="entry name" value="HlyIII"/>
    <property type="match status" value="1"/>
</dbReference>
<keyword evidence="8" id="KW-1185">Reference proteome</keyword>
<evidence type="ECO:0000256" key="6">
    <source>
        <dbReference type="SAM" id="Phobius"/>
    </source>
</evidence>
<keyword evidence="5" id="KW-0862">Zinc</keyword>
<feature type="binding site" evidence="5">
    <location>
        <position position="55"/>
    </location>
    <ligand>
        <name>Zn(2+)</name>
        <dbReference type="ChEBI" id="CHEBI:29105"/>
    </ligand>
</feature>
<evidence type="ECO:0000256" key="3">
    <source>
        <dbReference type="ARBA" id="ARBA00022989"/>
    </source>
</evidence>
<comment type="subcellular location">
    <subcellularLocation>
        <location evidence="1">Membrane</location>
        <topology evidence="1">Multi-pass membrane protein</topology>
    </subcellularLocation>
</comment>
<dbReference type="EMBL" id="BRXU01000004">
    <property type="protein sequence ID" value="GLC50920.1"/>
    <property type="molecule type" value="Genomic_DNA"/>
</dbReference>
<feature type="transmembrane region" description="Helical" evidence="6">
    <location>
        <begin position="131"/>
        <end position="150"/>
    </location>
</feature>
<dbReference type="AlphaFoldDB" id="A0A9W6BFQ7"/>
<dbReference type="PANTHER" id="PTHR20855">
    <property type="entry name" value="ADIPOR/PROGESTIN RECEPTOR-RELATED"/>
    <property type="match status" value="1"/>
</dbReference>
<evidence type="ECO:0000256" key="1">
    <source>
        <dbReference type="ARBA" id="ARBA00004141"/>
    </source>
</evidence>
<dbReference type="GO" id="GO:0038023">
    <property type="term" value="F:signaling receptor activity"/>
    <property type="evidence" value="ECO:0007669"/>
    <property type="project" value="TreeGrafter"/>
</dbReference>
<sequence>MEPTINCWTMILACVGSIIGTVYVSITALNPGAIPIFALFTSTTVLHLPFCVGFHLFTSMRRPVFNKWRKMDVIGIFNVSILLAFSLSYFVFPWWGCLANTLVAACVALTATVSFAKTPDEVDLLDPGKQALFVGTVVLCYWFPMACATVRDTLDGKFTLSSGATVGVFVGLSLSGWAFSTAWPQRHFPGRFDVWGHSHQLMHVGVLICHALEFAFLWDNWKRWYSCK</sequence>
<keyword evidence="4 6" id="KW-0472">Membrane</keyword>
<comment type="caution">
    <text evidence="7">The sequence shown here is derived from an EMBL/GenBank/DDBJ whole genome shotgun (WGS) entry which is preliminary data.</text>
</comment>
<organism evidence="7 8">
    <name type="scientific">Pleodorina starrii</name>
    <dbReference type="NCBI Taxonomy" id="330485"/>
    <lineage>
        <taxon>Eukaryota</taxon>
        <taxon>Viridiplantae</taxon>
        <taxon>Chlorophyta</taxon>
        <taxon>core chlorophytes</taxon>
        <taxon>Chlorophyceae</taxon>
        <taxon>CS clade</taxon>
        <taxon>Chlamydomonadales</taxon>
        <taxon>Volvocaceae</taxon>
        <taxon>Pleodorina</taxon>
    </lineage>
</organism>
<dbReference type="PANTHER" id="PTHR20855:SF136">
    <property type="match status" value="1"/>
</dbReference>
<evidence type="ECO:0000313" key="8">
    <source>
        <dbReference type="Proteomes" id="UP001165080"/>
    </source>
</evidence>
<feature type="binding site" evidence="5">
    <location>
        <position position="203"/>
    </location>
    <ligand>
        <name>Zn(2+)</name>
        <dbReference type="ChEBI" id="CHEBI:29105"/>
    </ligand>
</feature>